<sequence length="160" mass="16338">MSQYHLTRSRPVIVVSTAFSILAGIGAILVLTALAGAAAIIADLLLGVFTLARILMPLLPMDAPGSPATTRGRTHNVLAILNFAAVTAAAFVAGGLLHDEGFAAAATWSTVFGIVAAVGAAGLLAGIVARRPSLFGLFERVIYLGFIPWFALIGVVALSA</sequence>
<dbReference type="Proteomes" id="UP001500929">
    <property type="component" value="Unassembled WGS sequence"/>
</dbReference>
<comment type="caution">
    <text evidence="2">The sequence shown here is derived from an EMBL/GenBank/DDBJ whole genome shotgun (WGS) entry which is preliminary data.</text>
</comment>
<feature type="transmembrane region" description="Helical" evidence="1">
    <location>
        <begin position="37"/>
        <end position="56"/>
    </location>
</feature>
<evidence type="ECO:0000256" key="1">
    <source>
        <dbReference type="SAM" id="Phobius"/>
    </source>
</evidence>
<dbReference type="InterPro" id="IPR009339">
    <property type="entry name" value="DUF998"/>
</dbReference>
<dbReference type="EMBL" id="BAAAQY010000009">
    <property type="protein sequence ID" value="GAA2241804.1"/>
    <property type="molecule type" value="Genomic_DNA"/>
</dbReference>
<proteinExistence type="predicted"/>
<feature type="transmembrane region" description="Helical" evidence="1">
    <location>
        <begin position="77"/>
        <end position="97"/>
    </location>
</feature>
<keyword evidence="3" id="KW-1185">Reference proteome</keyword>
<gene>
    <name evidence="2" type="ORF">GCM10009851_28940</name>
</gene>
<dbReference type="RefSeq" id="WP_259480501.1">
    <property type="nucleotide sequence ID" value="NZ_BAAAQY010000009.1"/>
</dbReference>
<accession>A0ABN3DUJ1</accession>
<feature type="transmembrane region" description="Helical" evidence="1">
    <location>
        <begin position="103"/>
        <end position="129"/>
    </location>
</feature>
<protein>
    <submittedName>
        <fullName evidence="2">Uncharacterized protein</fullName>
    </submittedName>
</protein>
<evidence type="ECO:0000313" key="3">
    <source>
        <dbReference type="Proteomes" id="UP001500929"/>
    </source>
</evidence>
<keyword evidence="1" id="KW-0812">Transmembrane</keyword>
<reference evidence="2 3" key="1">
    <citation type="journal article" date="2019" name="Int. J. Syst. Evol. Microbiol.">
        <title>The Global Catalogue of Microorganisms (GCM) 10K type strain sequencing project: providing services to taxonomists for standard genome sequencing and annotation.</title>
        <authorList>
            <consortium name="The Broad Institute Genomics Platform"/>
            <consortium name="The Broad Institute Genome Sequencing Center for Infectious Disease"/>
            <person name="Wu L."/>
            <person name="Ma J."/>
        </authorList>
    </citation>
    <scope>NUCLEOTIDE SEQUENCE [LARGE SCALE GENOMIC DNA]</scope>
    <source>
        <strain evidence="2 3">JCM 16117</strain>
    </source>
</reference>
<feature type="transmembrane region" description="Helical" evidence="1">
    <location>
        <begin position="141"/>
        <end position="159"/>
    </location>
</feature>
<dbReference type="Pfam" id="PF06197">
    <property type="entry name" value="DUF998"/>
    <property type="match status" value="1"/>
</dbReference>
<name>A0ABN3DUJ1_9MICO</name>
<feature type="transmembrane region" description="Helical" evidence="1">
    <location>
        <begin position="12"/>
        <end position="31"/>
    </location>
</feature>
<organism evidence="2 3">
    <name type="scientific">Herbiconiux moechotypicola</name>
    <dbReference type="NCBI Taxonomy" id="637393"/>
    <lineage>
        <taxon>Bacteria</taxon>
        <taxon>Bacillati</taxon>
        <taxon>Actinomycetota</taxon>
        <taxon>Actinomycetes</taxon>
        <taxon>Micrococcales</taxon>
        <taxon>Microbacteriaceae</taxon>
        <taxon>Herbiconiux</taxon>
    </lineage>
</organism>
<evidence type="ECO:0000313" key="2">
    <source>
        <dbReference type="EMBL" id="GAA2241804.1"/>
    </source>
</evidence>
<keyword evidence="1" id="KW-0472">Membrane</keyword>
<keyword evidence="1" id="KW-1133">Transmembrane helix</keyword>